<dbReference type="Gene3D" id="3.40.50.1000">
    <property type="entry name" value="HAD superfamily/HAD-like"/>
    <property type="match status" value="1"/>
</dbReference>
<comment type="caution">
    <text evidence="1">The sequence shown here is derived from an EMBL/GenBank/DDBJ whole genome shotgun (WGS) entry which is preliminary data.</text>
</comment>
<dbReference type="GO" id="GO:0006281">
    <property type="term" value="P:DNA repair"/>
    <property type="evidence" value="ECO:0007669"/>
    <property type="project" value="TreeGrafter"/>
</dbReference>
<accession>A0A6B3NC05</accession>
<dbReference type="Pfam" id="PF13419">
    <property type="entry name" value="HAD_2"/>
    <property type="match status" value="1"/>
</dbReference>
<dbReference type="PANTHER" id="PTHR43434:SF13">
    <property type="entry name" value="PHOSPHOGLYCOLATE PHOSPHATASE"/>
    <property type="match status" value="1"/>
</dbReference>
<reference evidence="1" key="1">
    <citation type="submission" date="2019-11" db="EMBL/GenBank/DDBJ databases">
        <title>Genomic insights into an expanded diversity of filamentous marine cyanobacteria reveals the extraordinary biosynthetic potential of Moorea and Okeania.</title>
        <authorList>
            <person name="Ferreira Leao T."/>
            <person name="Wang M."/>
            <person name="Moss N."/>
            <person name="Da Silva R."/>
            <person name="Sanders J."/>
            <person name="Nurk S."/>
            <person name="Gurevich A."/>
            <person name="Humphrey G."/>
            <person name="Reher R."/>
            <person name="Zhu Q."/>
            <person name="Belda-Ferre P."/>
            <person name="Glukhov E."/>
            <person name="Rex R."/>
            <person name="Dorrestein P.C."/>
            <person name="Knight R."/>
            <person name="Pevzner P."/>
            <person name="Gerwick W.H."/>
            <person name="Gerwick L."/>
        </authorList>
    </citation>
    <scope>NUCLEOTIDE SEQUENCE</scope>
    <source>
        <strain evidence="1">SIO1C4</strain>
    </source>
</reference>
<keyword evidence="1" id="KW-0378">Hydrolase</keyword>
<dbReference type="InterPro" id="IPR023214">
    <property type="entry name" value="HAD_sf"/>
</dbReference>
<dbReference type="SUPFAM" id="SSF56784">
    <property type="entry name" value="HAD-like"/>
    <property type="match status" value="1"/>
</dbReference>
<dbReference type="InterPro" id="IPR050155">
    <property type="entry name" value="HAD-like_hydrolase_sf"/>
</dbReference>
<protein>
    <submittedName>
        <fullName evidence="1">HAD hydrolase-like protein</fullName>
    </submittedName>
</protein>
<dbReference type="InterPro" id="IPR041492">
    <property type="entry name" value="HAD_2"/>
</dbReference>
<dbReference type="InterPro" id="IPR036412">
    <property type="entry name" value="HAD-like_sf"/>
</dbReference>
<dbReference type="SFLD" id="SFLDS00003">
    <property type="entry name" value="Haloacid_Dehalogenase"/>
    <property type="match status" value="1"/>
</dbReference>
<dbReference type="EMBL" id="JAAHFQ010000216">
    <property type="protein sequence ID" value="NER28465.1"/>
    <property type="molecule type" value="Genomic_DNA"/>
</dbReference>
<organism evidence="1">
    <name type="scientific">Symploca sp. SIO1C4</name>
    <dbReference type="NCBI Taxonomy" id="2607765"/>
    <lineage>
        <taxon>Bacteria</taxon>
        <taxon>Bacillati</taxon>
        <taxon>Cyanobacteriota</taxon>
        <taxon>Cyanophyceae</taxon>
        <taxon>Coleofasciculales</taxon>
        <taxon>Coleofasciculaceae</taxon>
        <taxon>Symploca</taxon>
    </lineage>
</organism>
<dbReference type="AlphaFoldDB" id="A0A6B3NC05"/>
<dbReference type="SFLD" id="SFLDG01129">
    <property type="entry name" value="C1.5:_HAD__Beta-PGM__Phosphata"/>
    <property type="match status" value="1"/>
</dbReference>
<gene>
    <name evidence="1" type="ORF">F6J89_12725</name>
</gene>
<evidence type="ECO:0000313" key="1">
    <source>
        <dbReference type="EMBL" id="NER28465.1"/>
    </source>
</evidence>
<dbReference type="GO" id="GO:0008967">
    <property type="term" value="F:phosphoglycolate phosphatase activity"/>
    <property type="evidence" value="ECO:0007669"/>
    <property type="project" value="TreeGrafter"/>
</dbReference>
<name>A0A6B3NC05_9CYAN</name>
<dbReference type="PANTHER" id="PTHR43434">
    <property type="entry name" value="PHOSPHOGLYCOLATE PHOSPHATASE"/>
    <property type="match status" value="1"/>
</dbReference>
<dbReference type="GO" id="GO:0005829">
    <property type="term" value="C:cytosol"/>
    <property type="evidence" value="ECO:0007669"/>
    <property type="project" value="TreeGrafter"/>
</dbReference>
<sequence length="223" mass="25246">MTVKVIIFDFDGTVADTLDAIVSITNRLAIEFGYKPITPEEIAQVRKLSSREIIKESGIPIFKIPFLIKRVKENLRSDIQQLNPVSGIKEALIHLHSEDKILGILTSNSEANVKDFLKQHDMQELFSFVFSANTLFGKHKVLRKIMIHNNWESHEVIYVGDETRDIVSSKKINMKVIAVSWGFNSEEALAEQNPDFLIAHPRELLEIIGSLKEPALFSNDCSS</sequence>
<dbReference type="Gene3D" id="1.10.150.240">
    <property type="entry name" value="Putative phosphatase, domain 2"/>
    <property type="match status" value="1"/>
</dbReference>
<dbReference type="InterPro" id="IPR023198">
    <property type="entry name" value="PGP-like_dom2"/>
</dbReference>
<proteinExistence type="predicted"/>